<accession>A0ABS3L489</accession>
<organism evidence="1 2">
    <name type="scientific">Staphylococcus nepalensis</name>
    <dbReference type="NCBI Taxonomy" id="214473"/>
    <lineage>
        <taxon>Bacteria</taxon>
        <taxon>Bacillati</taxon>
        <taxon>Bacillota</taxon>
        <taxon>Bacilli</taxon>
        <taxon>Bacillales</taxon>
        <taxon>Staphylococcaceae</taxon>
        <taxon>Staphylococcus</taxon>
    </lineage>
</organism>
<reference evidence="1 2" key="1">
    <citation type="submission" date="2021-03" db="EMBL/GenBank/DDBJ databases">
        <title>Staphylococci and Mammaliicocci in bats.</title>
        <authorList>
            <person name="Fountain K."/>
        </authorList>
    </citation>
    <scope>NUCLEOTIDE SEQUENCE [LARGE SCALE GENOMIC DNA]</scope>
    <source>
        <strain evidence="1 2">18_1_E_SW</strain>
    </source>
</reference>
<protein>
    <submittedName>
        <fullName evidence="1">Uncharacterized protein</fullName>
    </submittedName>
</protein>
<comment type="caution">
    <text evidence="1">The sequence shown here is derived from an EMBL/GenBank/DDBJ whole genome shotgun (WGS) entry which is preliminary data.</text>
</comment>
<name>A0ABS3L489_9STAP</name>
<dbReference type="Proteomes" id="UP000664081">
    <property type="component" value="Unassembled WGS sequence"/>
</dbReference>
<sequence>MTDTVNSYLEVTLDVKPENREAAAKVYSDYKEPFLKTIPGAISKNLLVRDADVQVLHGFDSFEQAQNYLESSLFNNDVVVGLKPLLEQNPEIRIYTVN</sequence>
<dbReference type="RefSeq" id="WP_207572914.1">
    <property type="nucleotide sequence ID" value="NZ_JAFNLQ010000101.1"/>
</dbReference>
<keyword evidence="2" id="KW-1185">Reference proteome</keyword>
<proteinExistence type="predicted"/>
<dbReference type="EMBL" id="JAFNLT010000017">
    <property type="protein sequence ID" value="MBO1228376.1"/>
    <property type="molecule type" value="Genomic_DNA"/>
</dbReference>
<evidence type="ECO:0000313" key="1">
    <source>
        <dbReference type="EMBL" id="MBO1228376.1"/>
    </source>
</evidence>
<evidence type="ECO:0000313" key="2">
    <source>
        <dbReference type="Proteomes" id="UP000664081"/>
    </source>
</evidence>
<dbReference type="Gene3D" id="3.30.70.100">
    <property type="match status" value="1"/>
</dbReference>
<gene>
    <name evidence="1" type="ORF">J3T88_13865</name>
</gene>